<dbReference type="InterPro" id="IPR016181">
    <property type="entry name" value="Acyl_CoA_acyltransferase"/>
</dbReference>
<feature type="coiled-coil region" evidence="5">
    <location>
        <begin position="1008"/>
        <end position="1035"/>
    </location>
</feature>
<dbReference type="GO" id="GO:0005856">
    <property type="term" value="C:cytoskeleton"/>
    <property type="evidence" value="ECO:0007669"/>
    <property type="project" value="TreeGrafter"/>
</dbReference>
<dbReference type="EMBL" id="JABANN010000227">
    <property type="protein sequence ID" value="KAF4665630.1"/>
    <property type="molecule type" value="Genomic_DNA"/>
</dbReference>
<dbReference type="InterPro" id="IPR040706">
    <property type="entry name" value="Zf-MYST"/>
</dbReference>
<keyword evidence="4 5" id="KW-0175">Coiled coil</keyword>
<sequence>MSIASSTVIDDLDDFSDVDDDFEVLENVTALPVNDWQLLCSSVSTYKGVLTSRLSAPMTTLSVAFRQAAPSFEKNRSRSKSVQSTTSTKASSVMNFDQGRSIAEDSFNIRDARTEKYVRKLRGLEEKSRQGHLHRVHDVHYCRQCLNRYWPRHFKSCRLCEKAGGRYAWKGHAEEGINAVSYYSHGIEVIDRREGRTRASRWREKKNDEMRRKTAVKLALDEREDTLLEAVWVMQFPTTITGQVLCDARLLHRICSFNSLKETYSVGMTSSLLLRNLIDGNGAWPLYQVDSRRIPLEPVNVNLAHLSALRIVSPVGSWMMTLLGKEARKGFSELTSAYLIEPSEAVMELLLFYATFLTTIAYKGEMSPSFRSLLSAHASTLVDLSLSLLGSCPEGYTLPKMANLLSLDIVNGPFELSPSQLGEVLESPRLECLYLAGVDLVEDEGVGRTGRPRMSCGEFIKASLESQRLMEVVLKWSDPTCLDRLSGDAPAWLTLASMRGSTLSQWRWLRITSTGVMAFQYGDPPDFAEKMFLQQYRDVDDGESLIRAEIRLGDLPADFYYQYIDDEKKKAVLGQIALRVAVAMADRHAERLSLAASEAVGDMSSSSPALNERAGTLAFNVLDTLHREGSLSRDEMEFYKVQYERLHKTITESYESEKELLQKGKDLNVELTKEMIKVEKASIEQADDAAAVGAMRASVKKIASEVQVSNEKEAMCVLQALEVSNDLVSVREDMADQEAYERALLEPQEEKMRKAVEELSEKLANGREEKEAIEDDIKKADEEVGKLRYRMGEERRGLRDAEEDFHRLRDDPERLGKEIGRNVEVLGMIRTAAEEERKEIAKAEKNIDKKEESMVEVRKEAKPLRMRIQTINDTIEVMNQGLTQIKVKLSNERERYMEEVSRKVGLDMQLRQCKDNFLHAQNEAARKDKHLYRAKRDTKQGMIKQERAEVALKATEGEIEEAVDLAEKIATDDKKQESLLEEVQAEVDIFMAAFMRQESMDHHKKMDYEGLLARLADQQKELQALGKAEASAKQRERFLISQREKLNRDTELVKKLCKQTLGEVQMKIAEEADQRRKLESCGMRQKECRSAYEIIKNERNKYLNLIQTASQRVSEMQEKYRMLNNEADVLQGESHAKGKAVEKAKAEAAKQRSIRDRLLSEYNKMNNKGHELNDEVERNVSDIDKLNYMINNLERKLEDIGEKYEATLEDRNFAGVELIDRNDELCVLWEKFNSLEGRTAKGSVAMLKLSEDIRQRTLAAGQLRGELDIIKKQLQVASTNAGIDRQGERALQSVGIHPSSVGSGPLMVGEADGAVVVEKMKEQLAALIEKSAMLSKELEDPNSVFRKWRELEGKVFRANVDLDRDILAAKIRLLEERLNDKKETLVEKDMILEELEPLCSKVAAQVAEGKEEKLILMQKVNSLQQTLRDLTRKLISAVSELSMYQATALEGEGENRKLQALVDEAVERLRVGDVVVRDLGWAGGSILRLVMGRWELMDKKIEPVVPFPGESEVVLQRARRGEEVEHEYSQERQRKKKEKDEANDPNAVRSTAVPRVQQYVPEDGSIGLPRAYGVHAPFLPSEAGANMRHFRKLKRALCKVERYASVNKLVAMSHQASPGAGGGGSCGSATPPTTDLDSTSAGNHRKRLRHHQLTPAAVAGQAEALAKEFVHALPVGTVVICRMVELDQWRHGTVVSIRRRENLPEEQPLQQAGDHDYYVHFQRMNRRHDRWIKWEDLKLCDSSENSSESNGVSVPASLSLPVDDEYSDDSDHEGMGNEELESWEKATRVKRIQKIFFHKYIFDAWYWAPFPEEYQDLDILYFCEFCLKFFDKILDVLKTLNVKDQISIQMLSELTYIKEDDVVMTLTEYNILVYYKGNHHIALPPWKIKKLYKPPSENHLKIHPEFLHWVPLKLPAAEMIPS</sequence>
<feature type="region of interest" description="Disordered" evidence="6">
    <location>
        <begin position="1616"/>
        <end position="1647"/>
    </location>
</feature>
<feature type="coiled-coil region" evidence="5">
    <location>
        <begin position="826"/>
        <end position="899"/>
    </location>
</feature>
<accession>A0A7J6M382</accession>
<feature type="domain" description="MYST-type HAT" evidence="7">
    <location>
        <begin position="1787"/>
        <end position="1922"/>
    </location>
</feature>
<evidence type="ECO:0000256" key="1">
    <source>
        <dbReference type="ARBA" id="ARBA00010107"/>
    </source>
</evidence>
<evidence type="ECO:0000313" key="8">
    <source>
        <dbReference type="EMBL" id="KAF4665630.1"/>
    </source>
</evidence>
<dbReference type="GO" id="GO:0006355">
    <property type="term" value="P:regulation of DNA-templated transcription"/>
    <property type="evidence" value="ECO:0007669"/>
    <property type="project" value="InterPro"/>
</dbReference>
<dbReference type="Gene3D" id="2.30.30.140">
    <property type="match status" value="1"/>
</dbReference>
<feature type="region of interest" description="Disordered" evidence="6">
    <location>
        <begin position="1743"/>
        <end position="1778"/>
    </location>
</feature>
<evidence type="ECO:0000259" key="7">
    <source>
        <dbReference type="PROSITE" id="PS51726"/>
    </source>
</evidence>
<dbReference type="InterPro" id="IPR025995">
    <property type="entry name" value="Tudor-knot"/>
</dbReference>
<proteinExistence type="inferred from homology"/>
<feature type="compositionally biased region" description="Acidic residues" evidence="6">
    <location>
        <begin position="1762"/>
        <end position="1778"/>
    </location>
</feature>
<feature type="compositionally biased region" description="Low complexity" evidence="6">
    <location>
        <begin position="1743"/>
        <end position="1754"/>
    </location>
</feature>
<dbReference type="Pfam" id="PF17772">
    <property type="entry name" value="zf-MYST"/>
    <property type="match status" value="1"/>
</dbReference>
<organism evidence="8 9">
    <name type="scientific">Perkinsus olseni</name>
    <name type="common">Perkinsus atlanticus</name>
    <dbReference type="NCBI Taxonomy" id="32597"/>
    <lineage>
        <taxon>Eukaryota</taxon>
        <taxon>Sar</taxon>
        <taxon>Alveolata</taxon>
        <taxon>Perkinsozoa</taxon>
        <taxon>Perkinsea</taxon>
        <taxon>Perkinsida</taxon>
        <taxon>Perkinsidae</taxon>
        <taxon>Perkinsus</taxon>
    </lineage>
</organism>
<dbReference type="Proteomes" id="UP000572268">
    <property type="component" value="Unassembled WGS sequence"/>
</dbReference>
<feature type="region of interest" description="Disordered" evidence="6">
    <location>
        <begin position="1518"/>
        <end position="1554"/>
    </location>
</feature>
<feature type="coiled-coil region" evidence="5">
    <location>
        <begin position="1099"/>
        <end position="1210"/>
    </location>
</feature>
<dbReference type="GO" id="GO:0004402">
    <property type="term" value="F:histone acetyltransferase activity"/>
    <property type="evidence" value="ECO:0007669"/>
    <property type="project" value="InterPro"/>
</dbReference>
<dbReference type="SUPFAM" id="SSF54160">
    <property type="entry name" value="Chromo domain-like"/>
    <property type="match status" value="1"/>
</dbReference>
<dbReference type="Gene3D" id="1.10.10.10">
    <property type="entry name" value="Winged helix-like DNA-binding domain superfamily/Winged helix DNA-binding domain"/>
    <property type="match status" value="1"/>
</dbReference>
<dbReference type="PANTHER" id="PTHR32083:SF34">
    <property type="entry name" value="COILED-COIL DOMAIN-CONTAINING PROTEIN 146"/>
    <property type="match status" value="1"/>
</dbReference>
<name>A0A7J6M382_PEROL</name>
<dbReference type="InterPro" id="IPR002717">
    <property type="entry name" value="HAT_MYST-type"/>
</dbReference>
<feature type="coiled-coil region" evidence="5">
    <location>
        <begin position="1413"/>
        <end position="1440"/>
    </location>
</feature>
<feature type="compositionally biased region" description="Basic and acidic residues" evidence="6">
    <location>
        <begin position="1519"/>
        <end position="1542"/>
    </location>
</feature>
<feature type="coiled-coil region" evidence="5">
    <location>
        <begin position="749"/>
        <end position="790"/>
    </location>
</feature>
<dbReference type="InterPro" id="IPR036388">
    <property type="entry name" value="WH-like_DNA-bd_sf"/>
</dbReference>
<dbReference type="SUPFAM" id="SSF55729">
    <property type="entry name" value="Acyl-CoA N-acyltransferases (Nat)"/>
    <property type="match status" value="2"/>
</dbReference>
<dbReference type="PANTHER" id="PTHR32083">
    <property type="entry name" value="CILIA AND FLAGELLA-ASSOCIATED PROTEIN 58-RELATED"/>
    <property type="match status" value="1"/>
</dbReference>
<evidence type="ECO:0000256" key="2">
    <source>
        <dbReference type="ARBA" id="ARBA00013184"/>
    </source>
</evidence>
<gene>
    <name evidence="8" type="ORF">FOL46_003558</name>
</gene>
<evidence type="ECO:0000313" key="9">
    <source>
        <dbReference type="Proteomes" id="UP000572268"/>
    </source>
</evidence>
<evidence type="ECO:0000256" key="4">
    <source>
        <dbReference type="ARBA" id="ARBA00023054"/>
    </source>
</evidence>
<evidence type="ECO:0000256" key="3">
    <source>
        <dbReference type="ARBA" id="ARBA00022990"/>
    </source>
</evidence>
<dbReference type="Pfam" id="PF11717">
    <property type="entry name" value="Tudor-knot"/>
    <property type="match status" value="1"/>
</dbReference>
<comment type="caution">
    <text evidence="8">The sequence shown here is derived from an EMBL/GenBank/DDBJ whole genome shotgun (WGS) entry which is preliminary data.</text>
</comment>
<protein>
    <recommendedName>
        <fullName evidence="2">histone acetyltransferase</fullName>
        <ecNumber evidence="2">2.3.1.48</ecNumber>
    </recommendedName>
</protein>
<evidence type="ECO:0000256" key="6">
    <source>
        <dbReference type="SAM" id="MobiDB-lite"/>
    </source>
</evidence>
<comment type="similarity">
    <text evidence="1">Belongs to the MYST (SAS/MOZ) family.</text>
</comment>
<dbReference type="EC" id="2.3.1.48" evidence="2"/>
<evidence type="ECO:0000256" key="5">
    <source>
        <dbReference type="SAM" id="Coils"/>
    </source>
</evidence>
<dbReference type="InterPro" id="IPR016197">
    <property type="entry name" value="Chromo-like_dom_sf"/>
</dbReference>
<dbReference type="Gene3D" id="3.30.60.60">
    <property type="entry name" value="N-acetyl transferase-like"/>
    <property type="match status" value="1"/>
</dbReference>
<keyword evidence="3" id="KW-0007">Acetylation</keyword>
<dbReference type="PROSITE" id="PS51726">
    <property type="entry name" value="MYST_HAT"/>
    <property type="match status" value="1"/>
</dbReference>
<reference evidence="8 9" key="1">
    <citation type="submission" date="2020-04" db="EMBL/GenBank/DDBJ databases">
        <title>Perkinsus olseni comparative genomics.</title>
        <authorList>
            <person name="Bogema D.R."/>
        </authorList>
    </citation>
    <scope>NUCLEOTIDE SEQUENCE [LARGE SCALE GENOMIC DNA]</scope>
    <source>
        <strain evidence="8">ATCC PRA-31</strain>
    </source>
</reference>